<evidence type="ECO:0000256" key="6">
    <source>
        <dbReference type="ARBA" id="ARBA00023242"/>
    </source>
</evidence>
<evidence type="ECO:0000313" key="9">
    <source>
        <dbReference type="RefSeq" id="XP_030621952.1"/>
    </source>
</evidence>
<name>A0A6J2URK4_CHACN</name>
<dbReference type="InParanoid" id="A0A6J2URK4"/>
<feature type="compositionally biased region" description="Acidic residues" evidence="7">
    <location>
        <begin position="1"/>
        <end position="12"/>
    </location>
</feature>
<feature type="region of interest" description="Disordered" evidence="7">
    <location>
        <begin position="90"/>
        <end position="251"/>
    </location>
</feature>
<dbReference type="OrthoDB" id="10053459at2759"/>
<evidence type="ECO:0000256" key="3">
    <source>
        <dbReference type="ARBA" id="ARBA00013465"/>
    </source>
</evidence>
<keyword evidence="8" id="KW-1185">Reference proteome</keyword>
<feature type="compositionally biased region" description="Polar residues" evidence="7">
    <location>
        <begin position="90"/>
        <end position="102"/>
    </location>
</feature>
<dbReference type="PANTHER" id="PTHR14482:SF0">
    <property type="entry name" value="PROTEIN CUSTOS"/>
    <property type="match status" value="1"/>
</dbReference>
<organism evidence="8 9">
    <name type="scientific">Chanos chanos</name>
    <name type="common">Milkfish</name>
    <name type="synonym">Mugil chanos</name>
    <dbReference type="NCBI Taxonomy" id="29144"/>
    <lineage>
        <taxon>Eukaryota</taxon>
        <taxon>Metazoa</taxon>
        <taxon>Chordata</taxon>
        <taxon>Craniata</taxon>
        <taxon>Vertebrata</taxon>
        <taxon>Euteleostomi</taxon>
        <taxon>Actinopterygii</taxon>
        <taxon>Neopterygii</taxon>
        <taxon>Teleostei</taxon>
        <taxon>Ostariophysi</taxon>
        <taxon>Gonorynchiformes</taxon>
        <taxon>Chanidae</taxon>
        <taxon>Chanos</taxon>
    </lineage>
</organism>
<dbReference type="GeneID" id="115805490"/>
<proteinExistence type="inferred from homology"/>
<feature type="compositionally biased region" description="Basic and acidic residues" evidence="7">
    <location>
        <begin position="39"/>
        <end position="67"/>
    </location>
</feature>
<dbReference type="InterPro" id="IPR026694">
    <property type="entry name" value="CUSTOS"/>
</dbReference>
<keyword evidence="5" id="KW-0879">Wnt signaling pathway</keyword>
<comment type="similarity">
    <text evidence="2">Belongs to the CUSTOS family.</text>
</comment>
<dbReference type="FunCoup" id="A0A6J2URK4">
    <property type="interactions" value="713"/>
</dbReference>
<feature type="compositionally biased region" description="Basic and acidic residues" evidence="7">
    <location>
        <begin position="241"/>
        <end position="251"/>
    </location>
</feature>
<reference evidence="9" key="1">
    <citation type="submission" date="2025-08" db="UniProtKB">
        <authorList>
            <consortium name="RefSeq"/>
        </authorList>
    </citation>
    <scope>IDENTIFICATION</scope>
</reference>
<dbReference type="CTD" id="119963038"/>
<evidence type="ECO:0000256" key="1">
    <source>
        <dbReference type="ARBA" id="ARBA00004259"/>
    </source>
</evidence>
<dbReference type="AlphaFoldDB" id="A0A6J2URK4"/>
<feature type="compositionally biased region" description="Basic residues" evidence="7">
    <location>
        <begin position="193"/>
        <end position="202"/>
    </location>
</feature>
<evidence type="ECO:0000256" key="7">
    <source>
        <dbReference type="SAM" id="MobiDB-lite"/>
    </source>
</evidence>
<feature type="compositionally biased region" description="Basic and acidic residues" evidence="7">
    <location>
        <begin position="169"/>
        <end position="180"/>
    </location>
</feature>
<dbReference type="GO" id="GO:0030178">
    <property type="term" value="P:negative regulation of Wnt signaling pathway"/>
    <property type="evidence" value="ECO:0007669"/>
    <property type="project" value="TreeGrafter"/>
</dbReference>
<feature type="region of interest" description="Disordered" evidence="7">
    <location>
        <begin position="1"/>
        <end position="67"/>
    </location>
</feature>
<dbReference type="PANTHER" id="PTHR14482">
    <property type="entry name" value="CHROMOSOME 12 ORF 43 HOMOLOG"/>
    <property type="match status" value="1"/>
</dbReference>
<keyword evidence="6" id="KW-0539">Nucleus</keyword>
<dbReference type="GO" id="GO:0016055">
    <property type="term" value="P:Wnt signaling pathway"/>
    <property type="evidence" value="ECO:0007669"/>
    <property type="project" value="UniProtKB-KW"/>
</dbReference>
<keyword evidence="4" id="KW-0217">Developmental protein</keyword>
<evidence type="ECO:0000256" key="5">
    <source>
        <dbReference type="ARBA" id="ARBA00022687"/>
    </source>
</evidence>
<sequence>MSAEDSSSEDENTERLKEAIWSFGATHNNGTHHANGGDVRGENNDRPSRRAVASEHEHDGNELRTTPEFRAHVAKKLGAMLDGCIAVVSTETPDSNAGPCQSRNDEEDDEGFQLFSTSIPGKWTKEPTPPPKRPRAPSSSDSDSEMEMRLREAAVSISDLLPPASGPADAKRTEDKKKEETEEVEESRCSPAPKKKKKKKRKAPQEVTEGDEESEQPAAPPQPERTDEPQRKKTKKKKKKKSDESLKEGEQ</sequence>
<gene>
    <name evidence="9" type="primary">c1h12orf43</name>
</gene>
<dbReference type="Proteomes" id="UP000504632">
    <property type="component" value="Chromosome 1"/>
</dbReference>
<accession>A0A6J2URK4</accession>
<dbReference type="Pfam" id="PF23999">
    <property type="entry name" value="CUSTOS"/>
    <property type="match status" value="1"/>
</dbReference>
<comment type="subcellular location">
    <subcellularLocation>
        <location evidence="1">Nucleus envelope</location>
    </subcellularLocation>
</comment>
<evidence type="ECO:0000256" key="2">
    <source>
        <dbReference type="ARBA" id="ARBA00008632"/>
    </source>
</evidence>
<evidence type="ECO:0000313" key="8">
    <source>
        <dbReference type="Proteomes" id="UP000504632"/>
    </source>
</evidence>
<protein>
    <recommendedName>
        <fullName evidence="3">Protein CUSTOS</fullName>
    </recommendedName>
</protein>
<dbReference type="GO" id="GO:0060061">
    <property type="term" value="P:Spemann organizer formation"/>
    <property type="evidence" value="ECO:0007669"/>
    <property type="project" value="TreeGrafter"/>
</dbReference>
<evidence type="ECO:0000256" key="4">
    <source>
        <dbReference type="ARBA" id="ARBA00022473"/>
    </source>
</evidence>
<dbReference type="GO" id="GO:0005635">
    <property type="term" value="C:nuclear envelope"/>
    <property type="evidence" value="ECO:0007669"/>
    <property type="project" value="UniProtKB-SubCell"/>
</dbReference>
<dbReference type="RefSeq" id="XP_030621952.1">
    <property type="nucleotide sequence ID" value="XM_030766092.1"/>
</dbReference>